<dbReference type="SUPFAM" id="SSF56672">
    <property type="entry name" value="DNA/RNA polymerases"/>
    <property type="match status" value="1"/>
</dbReference>
<feature type="domain" description="5'-3' exonuclease" evidence="18">
    <location>
        <begin position="7"/>
        <end position="270"/>
    </location>
</feature>
<dbReference type="InterPro" id="IPR043502">
    <property type="entry name" value="DNA/RNA_pol_sf"/>
</dbReference>
<dbReference type="SMART" id="SM00482">
    <property type="entry name" value="POLAc"/>
    <property type="match status" value="1"/>
</dbReference>
<dbReference type="CDD" id="cd08637">
    <property type="entry name" value="DNA_pol_A_pol_I_C"/>
    <property type="match status" value="1"/>
</dbReference>
<dbReference type="SUPFAM" id="SSF88723">
    <property type="entry name" value="PIN domain-like"/>
    <property type="match status" value="1"/>
</dbReference>
<dbReference type="PANTHER" id="PTHR10133:SF27">
    <property type="entry name" value="DNA POLYMERASE NU"/>
    <property type="match status" value="1"/>
</dbReference>
<evidence type="ECO:0000256" key="7">
    <source>
        <dbReference type="ARBA" id="ARBA00022722"/>
    </source>
</evidence>
<evidence type="ECO:0000256" key="13">
    <source>
        <dbReference type="ARBA" id="ARBA00023204"/>
    </source>
</evidence>
<dbReference type="GO" id="GO:0006261">
    <property type="term" value="P:DNA-templated DNA replication"/>
    <property type="evidence" value="ECO:0007669"/>
    <property type="project" value="UniProtKB-UniRule"/>
</dbReference>
<dbReference type="InterPro" id="IPR001098">
    <property type="entry name" value="DNA-dir_DNA_pol_A_palm_dom"/>
</dbReference>
<protein>
    <recommendedName>
        <fullName evidence="3 15">DNA polymerase I</fullName>
        <ecNumber evidence="2 15">2.7.7.7</ecNumber>
    </recommendedName>
</protein>
<dbReference type="NCBIfam" id="TIGR00593">
    <property type="entry name" value="pola"/>
    <property type="match status" value="1"/>
</dbReference>
<evidence type="ECO:0000256" key="11">
    <source>
        <dbReference type="ARBA" id="ARBA00022932"/>
    </source>
</evidence>
<dbReference type="PANTHER" id="PTHR10133">
    <property type="entry name" value="DNA POLYMERASE I"/>
    <property type="match status" value="1"/>
</dbReference>
<keyword evidence="4 16" id="KW-0808">Transferase</keyword>
<keyword evidence="8 16" id="KW-0227">DNA damage</keyword>
<evidence type="ECO:0000313" key="20">
    <source>
        <dbReference type="EMBL" id="QQL45139.1"/>
    </source>
</evidence>
<dbReference type="InterPro" id="IPR036397">
    <property type="entry name" value="RNaseH_sf"/>
</dbReference>
<comment type="function">
    <text evidence="16">In addition to polymerase activity, this DNA polymerase exhibits 3'-5' and 5'-3' exonuclease activity.</text>
</comment>
<dbReference type="Gene3D" id="1.20.1060.10">
    <property type="entry name" value="Taq DNA Polymerase, Chain T, domain 4"/>
    <property type="match status" value="1"/>
</dbReference>
<dbReference type="InterPro" id="IPR036279">
    <property type="entry name" value="5-3_exonuclease_C_sf"/>
</dbReference>
<dbReference type="Pfam" id="PF01367">
    <property type="entry name" value="5_3_exonuc"/>
    <property type="match status" value="1"/>
</dbReference>
<dbReference type="CDD" id="cd06139">
    <property type="entry name" value="DNA_polA_I_Ecoli_like_exo"/>
    <property type="match status" value="1"/>
</dbReference>
<evidence type="ECO:0000256" key="14">
    <source>
        <dbReference type="ARBA" id="ARBA00049244"/>
    </source>
</evidence>
<dbReference type="PROSITE" id="PS00447">
    <property type="entry name" value="DNA_POLYMERASE_A"/>
    <property type="match status" value="1"/>
</dbReference>
<evidence type="ECO:0000256" key="8">
    <source>
        <dbReference type="ARBA" id="ARBA00022763"/>
    </source>
</evidence>
<dbReference type="InterPro" id="IPR020045">
    <property type="entry name" value="DNA_polI_H3TH"/>
</dbReference>
<evidence type="ECO:0000256" key="6">
    <source>
        <dbReference type="ARBA" id="ARBA00022705"/>
    </source>
</evidence>
<dbReference type="GO" id="GO:0003677">
    <property type="term" value="F:DNA binding"/>
    <property type="evidence" value="ECO:0007669"/>
    <property type="project" value="UniProtKB-UniRule"/>
</dbReference>
<dbReference type="InterPro" id="IPR018320">
    <property type="entry name" value="DNA_polymerase_1"/>
</dbReference>
<dbReference type="KEGG" id="soa:G3M56_000700"/>
<comment type="similarity">
    <text evidence="1 16">Belongs to the DNA polymerase type-A family.</text>
</comment>
<dbReference type="SMART" id="SM00279">
    <property type="entry name" value="HhH2"/>
    <property type="match status" value="1"/>
</dbReference>
<evidence type="ECO:0000259" key="17">
    <source>
        <dbReference type="SMART" id="SM00474"/>
    </source>
</evidence>
<dbReference type="EMBL" id="CP066776">
    <property type="protein sequence ID" value="QQL45139.1"/>
    <property type="molecule type" value="Genomic_DNA"/>
</dbReference>
<keyword evidence="21" id="KW-1185">Reference proteome</keyword>
<dbReference type="NCBIfam" id="NF004397">
    <property type="entry name" value="PRK05755.1"/>
    <property type="match status" value="1"/>
</dbReference>
<evidence type="ECO:0000256" key="5">
    <source>
        <dbReference type="ARBA" id="ARBA00022695"/>
    </source>
</evidence>
<dbReference type="Pfam" id="PF01612">
    <property type="entry name" value="DNA_pol_A_exo1"/>
    <property type="match status" value="1"/>
</dbReference>
<dbReference type="InterPro" id="IPR002421">
    <property type="entry name" value="5-3_exonuclease"/>
</dbReference>
<evidence type="ECO:0000313" key="21">
    <source>
        <dbReference type="Proteomes" id="UP000475117"/>
    </source>
</evidence>
<dbReference type="RefSeq" id="WP_164364958.1">
    <property type="nucleotide sequence ID" value="NZ_CP066776.1"/>
</dbReference>
<dbReference type="Pfam" id="PF02739">
    <property type="entry name" value="5_3_exonuc_N"/>
    <property type="match status" value="1"/>
</dbReference>
<keyword evidence="5 16" id="KW-0548">Nucleotidyltransferase</keyword>
<dbReference type="SMART" id="SM00475">
    <property type="entry name" value="53EXOc"/>
    <property type="match status" value="1"/>
</dbReference>
<keyword evidence="9 16" id="KW-0378">Hydrolase</keyword>
<organism evidence="20 21">
    <name type="scientific">Sulfuriroseicoccus oceanibius</name>
    <dbReference type="NCBI Taxonomy" id="2707525"/>
    <lineage>
        <taxon>Bacteria</taxon>
        <taxon>Pseudomonadati</taxon>
        <taxon>Verrucomicrobiota</taxon>
        <taxon>Verrucomicrobiia</taxon>
        <taxon>Verrucomicrobiales</taxon>
        <taxon>Verrucomicrobiaceae</taxon>
        <taxon>Sulfuriroseicoccus</taxon>
    </lineage>
</organism>
<comment type="catalytic activity">
    <reaction evidence="14 16">
        <text>DNA(n) + a 2'-deoxyribonucleoside 5'-triphosphate = DNA(n+1) + diphosphate</text>
        <dbReference type="Rhea" id="RHEA:22508"/>
        <dbReference type="Rhea" id="RHEA-COMP:17339"/>
        <dbReference type="Rhea" id="RHEA-COMP:17340"/>
        <dbReference type="ChEBI" id="CHEBI:33019"/>
        <dbReference type="ChEBI" id="CHEBI:61560"/>
        <dbReference type="ChEBI" id="CHEBI:173112"/>
        <dbReference type="EC" id="2.7.7.7"/>
    </reaction>
</comment>
<dbReference type="InterPro" id="IPR002562">
    <property type="entry name" value="3'-5'_exonuclease_dom"/>
</dbReference>
<feature type="domain" description="3'-5' exonuclease" evidence="17">
    <location>
        <begin position="344"/>
        <end position="528"/>
    </location>
</feature>
<evidence type="ECO:0000256" key="4">
    <source>
        <dbReference type="ARBA" id="ARBA00022679"/>
    </source>
</evidence>
<gene>
    <name evidence="16 20" type="primary">polA</name>
    <name evidence="20" type="ORF">G3M56_000700</name>
</gene>
<evidence type="ECO:0000256" key="1">
    <source>
        <dbReference type="ARBA" id="ARBA00007705"/>
    </source>
</evidence>
<dbReference type="FunFam" id="1.20.1060.10:FF:000001">
    <property type="entry name" value="DNA polymerase I"/>
    <property type="match status" value="1"/>
</dbReference>
<dbReference type="InterPro" id="IPR019760">
    <property type="entry name" value="DNA-dir_DNA_pol_A_CS"/>
</dbReference>
<keyword evidence="6 16" id="KW-0235">DNA replication</keyword>
<evidence type="ECO:0000256" key="12">
    <source>
        <dbReference type="ARBA" id="ARBA00023125"/>
    </source>
</evidence>
<dbReference type="GO" id="GO:0006302">
    <property type="term" value="P:double-strand break repair"/>
    <property type="evidence" value="ECO:0007669"/>
    <property type="project" value="TreeGrafter"/>
</dbReference>
<dbReference type="Gene3D" id="1.10.150.20">
    <property type="entry name" value="5' to 3' exonuclease, C-terminal subdomain"/>
    <property type="match status" value="2"/>
</dbReference>
<evidence type="ECO:0000256" key="3">
    <source>
        <dbReference type="ARBA" id="ARBA00020311"/>
    </source>
</evidence>
<dbReference type="SMART" id="SM00474">
    <property type="entry name" value="35EXOc"/>
    <property type="match status" value="1"/>
</dbReference>
<dbReference type="Gene3D" id="3.40.50.1010">
    <property type="entry name" value="5'-nuclease"/>
    <property type="match status" value="1"/>
</dbReference>
<dbReference type="SUPFAM" id="SSF53098">
    <property type="entry name" value="Ribonuclease H-like"/>
    <property type="match status" value="1"/>
</dbReference>
<dbReference type="Gene3D" id="3.30.420.10">
    <property type="entry name" value="Ribonuclease H-like superfamily/Ribonuclease H"/>
    <property type="match status" value="1"/>
</dbReference>
<evidence type="ECO:0000256" key="16">
    <source>
        <dbReference type="RuleBase" id="RU004460"/>
    </source>
</evidence>
<dbReference type="EC" id="2.7.7.7" evidence="2 15"/>
<evidence type="ECO:0000259" key="19">
    <source>
        <dbReference type="SMART" id="SM00482"/>
    </source>
</evidence>
<reference evidence="20 21" key="1">
    <citation type="submission" date="2020-12" db="EMBL/GenBank/DDBJ databases">
        <title>Sulforoseuscoccus oceanibium gen. nov., sp. nov., a representative of the phylum Verrucomicrobia with special cytoplasmic membrane, and proposal of Sulforoseuscoccusaceae fam. nov.</title>
        <authorList>
            <person name="Xi F."/>
        </authorList>
    </citation>
    <scope>NUCLEOTIDE SEQUENCE [LARGE SCALE GENOMIC DNA]</scope>
    <source>
        <strain evidence="20 21">T37</strain>
    </source>
</reference>
<keyword evidence="10 16" id="KW-0269">Exonuclease</keyword>
<dbReference type="SUPFAM" id="SSF47807">
    <property type="entry name" value="5' to 3' exonuclease, C-terminal subdomain"/>
    <property type="match status" value="1"/>
</dbReference>
<keyword evidence="12 16" id="KW-0238">DNA-binding</keyword>
<dbReference type="InterPro" id="IPR008918">
    <property type="entry name" value="HhH2"/>
</dbReference>
<dbReference type="PRINTS" id="PR00868">
    <property type="entry name" value="DNAPOLI"/>
</dbReference>
<dbReference type="Pfam" id="PF00476">
    <property type="entry name" value="DNA_pol_A"/>
    <property type="match status" value="1"/>
</dbReference>
<proteinExistence type="inferred from homology"/>
<evidence type="ECO:0000259" key="18">
    <source>
        <dbReference type="SMART" id="SM00475"/>
    </source>
</evidence>
<sequence>MADDYDHRLFLLDGMALIYRAHFAMMRSPIRTTSGVNVSALFGFANTLLDLIQKQRPTHLALVLDTSAPTFRHDKFPEYKAQREAMPEELSAAIPHVKKWAKAMGLPVITLDGYEADDIIGTLARVTEAHDAKCEVFMVTPDKDFAQLVTEHVKIYKPGRQGSDPEVIGVEEVREKWGVEDPMQVVDILGLWGDASDNIPGVPGIGEKTAKKLVAQFGGVEGLIENVGSLKGKQKENVSNFREQAVLSKWLAKIVTDAPVEQRFEDLVIGERDDETLRAMCVEFEFNALGRKLFGGEFKAGRGFAPKASDASDDLFGASAAAPSGELDLGDAGLQQFDPAKVNYRYVDTAAGVEEMLAALKDAKAVCFDTETTSLNPRVAELLAIAFSAAEGDAWMVDVRKVRTEAAVLPQALIDWFANPAVGKVGQNLKYDLQVLAAHQIPVAGPFFDTMLVHGMLEPSQRHSMDFMAESLLGYSPLKITELIGAKGKDQKSMAEAMDEKLEDVVNYACEDADITWRLAEKLRPQLASSGQQAVYDAIEAPLLPVLVRMESEGIAIDTAALDEISGSLGERAAELRAAVMEAAGSEFNLNSPRQLGDVLFNQMKLVEKPKKTKTGQFVTNEQVLQSLAPDHKIVRDVLDYREVTKLKNTYVDTLPGFIDPTTQRVHTSFHQVVAATGRLASSDPNLQNIPIRTELGRGVRRAFVPRSPERLLMASDYSQIELRIMAAISDDEVMRQAFVEGADIHTATAAKVFGVERDEVTREQRSGAKMVNFGIIYGISAFGLSQRLGIPRKQAGELIESYLATYTGVKSFMETVVEKAAKDGYVETLGGRRRYLPDLNSRNHTIRSAAERMAINTPIQGTAADMIKLAMIRADKAFREAGFESKLILQVHDELLVDLVPDEEADVRRVLEEAMVNALPLNGVPIVVESGVGANWLAAH</sequence>
<evidence type="ECO:0000256" key="10">
    <source>
        <dbReference type="ARBA" id="ARBA00022839"/>
    </source>
</evidence>
<dbReference type="FunFam" id="1.10.150.20:FF:000003">
    <property type="entry name" value="DNA polymerase I"/>
    <property type="match status" value="1"/>
</dbReference>
<dbReference type="InterPro" id="IPR029060">
    <property type="entry name" value="PIN-like_dom_sf"/>
</dbReference>
<feature type="domain" description="DNA-directed DNA polymerase family A palm" evidence="19">
    <location>
        <begin position="697"/>
        <end position="904"/>
    </location>
</feature>
<keyword evidence="7" id="KW-0540">Nuclease</keyword>
<evidence type="ECO:0000256" key="15">
    <source>
        <dbReference type="NCBIfam" id="TIGR00593"/>
    </source>
</evidence>
<accession>A0A6B3LCM3</accession>
<dbReference type="GO" id="GO:0008409">
    <property type="term" value="F:5'-3' exonuclease activity"/>
    <property type="evidence" value="ECO:0007669"/>
    <property type="project" value="UniProtKB-UniRule"/>
</dbReference>
<dbReference type="AlphaFoldDB" id="A0A6B3LCM3"/>
<dbReference type="InterPro" id="IPR002298">
    <property type="entry name" value="DNA_polymerase_A"/>
</dbReference>
<dbReference type="Gene3D" id="3.30.70.370">
    <property type="match status" value="1"/>
</dbReference>
<dbReference type="FunFam" id="1.10.150.20:FF:000002">
    <property type="entry name" value="DNA polymerase I"/>
    <property type="match status" value="1"/>
</dbReference>
<name>A0A6B3LCM3_9BACT</name>
<dbReference type="InterPro" id="IPR020046">
    <property type="entry name" value="5-3_exonucl_a-hlix_arch_N"/>
</dbReference>
<evidence type="ECO:0000256" key="2">
    <source>
        <dbReference type="ARBA" id="ARBA00012417"/>
    </source>
</evidence>
<dbReference type="InterPro" id="IPR012337">
    <property type="entry name" value="RNaseH-like_sf"/>
</dbReference>
<evidence type="ECO:0000256" key="9">
    <source>
        <dbReference type="ARBA" id="ARBA00022801"/>
    </source>
</evidence>
<dbReference type="CDD" id="cd09859">
    <property type="entry name" value="PIN_53EXO"/>
    <property type="match status" value="1"/>
</dbReference>
<dbReference type="Proteomes" id="UP000475117">
    <property type="component" value="Chromosome"/>
</dbReference>
<dbReference type="GO" id="GO:0003887">
    <property type="term" value="F:DNA-directed DNA polymerase activity"/>
    <property type="evidence" value="ECO:0007669"/>
    <property type="project" value="UniProtKB-UniRule"/>
</dbReference>
<keyword evidence="11 16" id="KW-0239">DNA-directed DNA polymerase</keyword>
<dbReference type="GO" id="GO:0008408">
    <property type="term" value="F:3'-5' exonuclease activity"/>
    <property type="evidence" value="ECO:0007669"/>
    <property type="project" value="UniProtKB-UniRule"/>
</dbReference>
<keyword evidence="13 16" id="KW-0234">DNA repair</keyword>
<dbReference type="CDD" id="cd09898">
    <property type="entry name" value="H3TH_53EXO"/>
    <property type="match status" value="1"/>
</dbReference>